<evidence type="ECO:0000259" key="10">
    <source>
        <dbReference type="PROSITE" id="PS50075"/>
    </source>
</evidence>
<gene>
    <name evidence="13" type="ORF">DICPUDRAFT_147207</name>
</gene>
<dbReference type="InterPro" id="IPR049551">
    <property type="entry name" value="PKS_DH_C"/>
</dbReference>
<dbReference type="InterPro" id="IPR020806">
    <property type="entry name" value="PKS_PP-bd"/>
</dbReference>
<feature type="region of interest" description="N-terminal hotdog fold" evidence="8">
    <location>
        <begin position="906"/>
        <end position="1036"/>
    </location>
</feature>
<keyword evidence="7" id="KW-0012">Acyltransferase</keyword>
<feature type="domain" description="Carrier" evidence="10">
    <location>
        <begin position="2442"/>
        <end position="2516"/>
    </location>
</feature>
<reference evidence="14" key="1">
    <citation type="journal article" date="2011" name="Genome Biol.">
        <title>Comparative genomics of the social amoebae Dictyostelium discoideum and Dictyostelium purpureum.</title>
        <authorList>
            <consortium name="US DOE Joint Genome Institute (JGI-PGF)"/>
            <person name="Sucgang R."/>
            <person name="Kuo A."/>
            <person name="Tian X."/>
            <person name="Salerno W."/>
            <person name="Parikh A."/>
            <person name="Feasley C.L."/>
            <person name="Dalin E."/>
            <person name="Tu H."/>
            <person name="Huang E."/>
            <person name="Barry K."/>
            <person name="Lindquist E."/>
            <person name="Shapiro H."/>
            <person name="Bruce D."/>
            <person name="Schmutz J."/>
            <person name="Salamov A."/>
            <person name="Fey P."/>
            <person name="Gaudet P."/>
            <person name="Anjard C."/>
            <person name="Babu M.M."/>
            <person name="Basu S."/>
            <person name="Bushmanova Y."/>
            <person name="van der Wel H."/>
            <person name="Katoh-Kurasawa M."/>
            <person name="Dinh C."/>
            <person name="Coutinho P.M."/>
            <person name="Saito T."/>
            <person name="Elias M."/>
            <person name="Schaap P."/>
            <person name="Kay R.R."/>
            <person name="Henrissat B."/>
            <person name="Eichinger L."/>
            <person name="Rivero F."/>
            <person name="Putnam N.H."/>
            <person name="West C.M."/>
            <person name="Loomis W.F."/>
            <person name="Chisholm R.L."/>
            <person name="Shaulsky G."/>
            <person name="Strassmann J.E."/>
            <person name="Queller D.C."/>
            <person name="Kuspa A."/>
            <person name="Grigoriev I.V."/>
        </authorList>
    </citation>
    <scope>NUCLEOTIDE SEQUENCE [LARGE SCALE GENOMIC DNA]</scope>
    <source>
        <strain evidence="14">QSDP1</strain>
    </source>
</reference>
<dbReference type="InterPro" id="IPR016039">
    <property type="entry name" value="Thiolase-like"/>
</dbReference>
<dbReference type="InParanoid" id="F0Z7X8"/>
<dbReference type="InterPro" id="IPR016036">
    <property type="entry name" value="Malonyl_transacylase_ACP-bd"/>
</dbReference>
<keyword evidence="14" id="KW-1185">Reference proteome</keyword>
<feature type="active site" description="Proton donor; for dehydratase activity" evidence="8">
    <location>
        <position position="1111"/>
    </location>
</feature>
<dbReference type="InterPro" id="IPR013154">
    <property type="entry name" value="ADH-like_N"/>
</dbReference>
<dbReference type="GO" id="GO:0044550">
    <property type="term" value="P:secondary metabolite biosynthetic process"/>
    <property type="evidence" value="ECO:0007669"/>
    <property type="project" value="UniProtKB-ARBA"/>
</dbReference>
<dbReference type="InterPro" id="IPR020841">
    <property type="entry name" value="PKS_Beta-ketoAc_synthase_dom"/>
</dbReference>
<dbReference type="Pfam" id="PF00109">
    <property type="entry name" value="ketoacyl-synt"/>
    <property type="match status" value="1"/>
</dbReference>
<dbReference type="Gene3D" id="3.30.70.3290">
    <property type="match status" value="1"/>
</dbReference>
<dbReference type="Pfam" id="PF13602">
    <property type="entry name" value="ADH_zinc_N_2"/>
    <property type="match status" value="1"/>
</dbReference>
<keyword evidence="3" id="KW-0597">Phosphoprotein</keyword>
<proteinExistence type="predicted"/>
<dbReference type="Gene3D" id="3.90.180.10">
    <property type="entry name" value="Medium-chain alcohol dehydrogenases, catalytic domain"/>
    <property type="match status" value="1"/>
</dbReference>
<dbReference type="SMART" id="SM00822">
    <property type="entry name" value="PKS_KR"/>
    <property type="match status" value="1"/>
</dbReference>
<dbReference type="PROSITE" id="PS00606">
    <property type="entry name" value="KS3_1"/>
    <property type="match status" value="1"/>
</dbReference>
<dbReference type="InterPro" id="IPR049900">
    <property type="entry name" value="PKS_mFAS_DH"/>
</dbReference>
<dbReference type="Proteomes" id="UP000001064">
    <property type="component" value="Unassembled WGS sequence"/>
</dbReference>
<sequence length="2516" mass="282211">MTFNNIDGKENDDIAIIGLGFRFPGGSSSPNEFWNNMINKFDGISKIPEERWSKTFHEQDYINNEYGGILKEEEWRQFDPLFFGISPKEAPSLDPQQRLLMISLWEALEDAHIKPSTLRGSDTGVFIGMMNLDYQRCQFRDITTVSPYTVTGNAQSFISNRLSFSFDLRGPSMTVDTACSSSLNAVYLGCQAIATGDCKMAVVGGVNGIFDPTISMSFSAFGMLGHKGQCRSFDADADGFIRGEGAGVIILKKYSDAIKDGDRVYCLIKGGSSNVDGYNQKTNITAPSKKAQSENIEIALKKSNVDPSEVYYIEAHGTGTPVGDPIEIEALSNVFKSNHSPSNPLYIGSVKSNMGHLESAAGIASMVKCALMLKHRTLIPNIHFDKPNPLINFEDWNVRVVTDVQKFPEDKIVRMGVNSFGLSGSNCHMILEEAPIVQQQQQQQKEENTKEFLVPFSGNTKTSLNKFIDTVLNNQEYKNINFKDFVKHQSISRSSLVSRKVVTASSWEDLLKKRNEVSTSSSLTSTISTPSSSTPLVFVFVGQGPQWKDMLTKLYETEPIFKQAVDDCDKLLEKYFGYSILEQLRSLEKEDSPEIHHPKLAQPSIFLVQVGLVALYKAFNITPSIVVGHSFGEVTAALYSGVIDLETAAKIVYHRSTLQNLTIGSGRLMSIGIGDKKYIELCGASHPNIEIACYNDPNSIVITGSEEELNQVKNELSEQGVFCAFLGTPCSFHSSKQEQIKDQVFNALSDLPESSEPKIPFFSTITGKQSIEKGFYNCQYIYDNLRQPVNFTDAISNIYTYLEENEMKNAIFVEIGPHPTLGFYIPKCKPSSSSIASSIIVSPLHKKKEVISQMKIAISTLYCNGVEVDFSAQFLNEKPNHQFKESTSILPRYQWDNADYWTEPTESKLVKRGPSKNSLGHDKFSGNSLFETFIDIRKPAYQFYKGHKIKGKYLFPGSGYIDNIIRNWQSQDITIYNLEFKSPFFLTEGIQHHLQTSVVSSTKGEFKVEFFVKDNKDSTTWTKTSNGRVGLFPHNYSNSKRNIQELKKRCSFATLNKSEVYGKLLLLNLPYGPTFQRVEQLEIGDNVSLAKLEVSPSSHLDNSFFNASILDCALHGLLALGEGPQEVIFDRLQDLKVYHSNIPANQPSHVYVFSKLEKIVGNSTHGSIEIMLEDGTLLVSIKQVKSTSLLRIKKPSIKYPSKDLYSHKWQLKESSLEQPNQTLIDSIVSGVEHLTKDKQFNDYLVKNLFISIKNEFNEFSSNVSNIDEELTKLSIDSKNTTLFTNILQIVKNENLIEESIESLKKSVYDKFNSKYSNEIKYVEKKIRTIVSTLKNADKEHLSPSNPSSPLESPRKQKSLANQSGESVSCDNSDSEEVSNESSPLNKLKLFNNQNEIISNNIQTLFRPLLASENKSIYKIIDFSTHDNTDLTISVLEKLNNLIKSNGTSSLIEYTLAITNEASLANTNLIKEITKQYQKSIEIKYRSVSFSKDFSEQNILSSNYDLVISSFVLNNSLDIKSTLSEYNNITLPNGQLFLLEQPRDNPLFDIIFSECSNTSNTIDSIKQQLYYTGYNRVAHSNDTSSPFVFHAQKMDINSTPMVFSTDKTSISTNYENFIFVTTREQQSTSYFEEYKFNAEIFANNYQVVFTDEISSKQNVFENLKDQDLIIFIAPLESLTVQNYKQITMDYVLINQIILKNSLKCRLLLVTLDAQNGGSNYFNSSLIGTFRYFLEFPSIISHSIDVDRESIDNFALLLRLFDTTTIGDNELIIRKNKVFVQKIFKEPTLLKSNSYEKDPENIFLNTNSNLEFTPKAREEIPKGHVEIKVMATGINYKDNLFYRGLLPQEIFTKGDIYSPPFGLECSGIVTRVSSDVGRFKVGDKVVGFASHSLSSHVIASQDKIIIKPEGISFVEAAAVCVVYATSYYAIYQIGSFMTDKESIMVHSATGGVGLATLNILKWKRKQLGCLENGPAIYATVGSKEKVEYLNDKYGSLITNIYNSRDTEFSDLIMSSSDGVDLILNTLSGDYLSANFRSLSQVGRIMDLSVTQLVENDGLDISNFKYHVGYNTVDLERAAKYNSTVVRSILTEVFSAIEEGSLENIPIKVFPATEVKTAIEYINERVHIGKVVIDFQDFDATILKPLLADKENPIALNKVKKDKIILDSLKQTILVTGQTGIAIHILKWIISSTKDVTDFIILSRSSMKWELQNLINQTKHKYGDKFRFHYKSVNVVDIDATRSAIKEIYSCEKSLSPIKTVFHFATVYEYILPEDITQKVIDNTHDPKSVGAYNLHTLSVELNWNLDNFVLFSSIGAIVGGSKQCAYSSANFVLDSLAQYRKSQGLNAISVNWGALDAGGVVAIDKSVCQFLKGQGINLVSLSKILGGLDAFFQTENNSVSNVMLSNFNIETLLNSIPQMKRKMDHLLNNYKIVISTENTSVGGDSVQDRVIATVSELLSIDPSKINLETRLKDYGIDSLLTVQLKNWIDKEFAKNLFTHLQLSSSSINQIIQRINGKK</sequence>
<name>F0Z7X8_DICPU</name>
<dbReference type="CDD" id="cd05195">
    <property type="entry name" value="enoyl_red"/>
    <property type="match status" value="1"/>
</dbReference>
<feature type="region of interest" description="Disordered" evidence="9">
    <location>
        <begin position="1337"/>
        <end position="1383"/>
    </location>
</feature>
<dbReference type="Pfam" id="PF00698">
    <property type="entry name" value="Acyl_transf_1"/>
    <property type="match status" value="1"/>
</dbReference>
<dbReference type="SMART" id="SM00827">
    <property type="entry name" value="PKS_AT"/>
    <property type="match status" value="1"/>
</dbReference>
<dbReference type="SMART" id="SM00829">
    <property type="entry name" value="PKS_ER"/>
    <property type="match status" value="1"/>
</dbReference>
<dbReference type="Gene3D" id="3.40.50.150">
    <property type="entry name" value="Vaccinia Virus protein VP39"/>
    <property type="match status" value="1"/>
</dbReference>
<dbReference type="SMART" id="SM00823">
    <property type="entry name" value="PKS_PP"/>
    <property type="match status" value="1"/>
</dbReference>
<dbReference type="InterPro" id="IPR018201">
    <property type="entry name" value="Ketoacyl_synth_AS"/>
</dbReference>
<dbReference type="InterPro" id="IPR016035">
    <property type="entry name" value="Acyl_Trfase/lysoPLipase"/>
</dbReference>
<evidence type="ECO:0000256" key="2">
    <source>
        <dbReference type="ARBA" id="ARBA00022450"/>
    </source>
</evidence>
<dbReference type="GeneID" id="10509396"/>
<dbReference type="CDD" id="cd00833">
    <property type="entry name" value="PKS"/>
    <property type="match status" value="1"/>
</dbReference>
<dbReference type="Gene3D" id="3.10.129.110">
    <property type="entry name" value="Polyketide synthase dehydratase"/>
    <property type="match status" value="1"/>
</dbReference>
<dbReference type="SMART" id="SM00825">
    <property type="entry name" value="PKS_KS"/>
    <property type="match status" value="1"/>
</dbReference>
<dbReference type="InterPro" id="IPR001227">
    <property type="entry name" value="Ac_transferase_dom_sf"/>
</dbReference>
<dbReference type="SUPFAM" id="SSF55048">
    <property type="entry name" value="Probable ACP-binding domain of malonyl-CoA ACP transacylase"/>
    <property type="match status" value="1"/>
</dbReference>
<dbReference type="Pfam" id="PF14765">
    <property type="entry name" value="PS-DH"/>
    <property type="match status" value="1"/>
</dbReference>
<evidence type="ECO:0000313" key="13">
    <source>
        <dbReference type="EMBL" id="EGC39988.1"/>
    </source>
</evidence>
<evidence type="ECO:0000256" key="5">
    <source>
        <dbReference type="ARBA" id="ARBA00022857"/>
    </source>
</evidence>
<dbReference type="Pfam" id="PF02801">
    <property type="entry name" value="Ketoacyl-synt_C"/>
    <property type="match status" value="1"/>
</dbReference>
<dbReference type="PANTHER" id="PTHR45681:SF6">
    <property type="entry name" value="POLYKETIDE SYNTHASE 37"/>
    <property type="match status" value="1"/>
</dbReference>
<dbReference type="GO" id="GO:0031177">
    <property type="term" value="F:phosphopantetheine binding"/>
    <property type="evidence" value="ECO:0007669"/>
    <property type="project" value="InterPro"/>
</dbReference>
<dbReference type="GO" id="GO:0004312">
    <property type="term" value="F:fatty acid synthase activity"/>
    <property type="evidence" value="ECO:0000318"/>
    <property type="project" value="GO_Central"/>
</dbReference>
<evidence type="ECO:0000256" key="6">
    <source>
        <dbReference type="ARBA" id="ARBA00023268"/>
    </source>
</evidence>
<dbReference type="Pfam" id="PF08240">
    <property type="entry name" value="ADH_N"/>
    <property type="match status" value="1"/>
</dbReference>
<dbReference type="InterPro" id="IPR042104">
    <property type="entry name" value="PKS_dehydratase_sf"/>
</dbReference>
<evidence type="ECO:0000259" key="12">
    <source>
        <dbReference type="PROSITE" id="PS52019"/>
    </source>
</evidence>
<dbReference type="InterPro" id="IPR014031">
    <property type="entry name" value="Ketoacyl_synth_C"/>
</dbReference>
<feature type="domain" description="Ketosynthase family 3 (KS3)" evidence="11">
    <location>
        <begin position="11"/>
        <end position="433"/>
    </location>
</feature>
<keyword evidence="2" id="KW-0596">Phosphopantetheine</keyword>
<feature type="region of interest" description="C-terminal hotdog fold" evidence="8">
    <location>
        <begin position="1051"/>
        <end position="1195"/>
    </location>
</feature>
<dbReference type="InterPro" id="IPR029063">
    <property type="entry name" value="SAM-dependent_MTases_sf"/>
</dbReference>
<evidence type="ECO:0000256" key="1">
    <source>
        <dbReference type="ARBA" id="ARBA00001957"/>
    </source>
</evidence>
<dbReference type="InterPro" id="IPR006162">
    <property type="entry name" value="Ppantetheine_attach_site"/>
</dbReference>
<dbReference type="CDD" id="cd08954">
    <property type="entry name" value="KR_1_FAS_SDR_x"/>
    <property type="match status" value="1"/>
</dbReference>
<dbReference type="GO" id="GO:0004315">
    <property type="term" value="F:3-oxoacyl-[acyl-carrier-protein] synthase activity"/>
    <property type="evidence" value="ECO:0007669"/>
    <property type="project" value="InterPro"/>
</dbReference>
<dbReference type="SUPFAM" id="SSF51735">
    <property type="entry name" value="NAD(P)-binding Rossmann-fold domains"/>
    <property type="match status" value="2"/>
</dbReference>
<dbReference type="Pfam" id="PF16197">
    <property type="entry name" value="KAsynt_C_assoc"/>
    <property type="match status" value="1"/>
</dbReference>
<evidence type="ECO:0000256" key="9">
    <source>
        <dbReference type="SAM" id="MobiDB-lite"/>
    </source>
</evidence>
<dbReference type="InterPro" id="IPR014030">
    <property type="entry name" value="Ketoacyl_synth_N"/>
</dbReference>
<evidence type="ECO:0000259" key="11">
    <source>
        <dbReference type="PROSITE" id="PS52004"/>
    </source>
</evidence>
<comment type="cofactor">
    <cofactor evidence="1">
        <name>pantetheine 4'-phosphate</name>
        <dbReference type="ChEBI" id="CHEBI:47942"/>
    </cofactor>
</comment>
<dbReference type="PROSITE" id="PS50075">
    <property type="entry name" value="CARRIER"/>
    <property type="match status" value="1"/>
</dbReference>
<dbReference type="Gene3D" id="1.10.1200.10">
    <property type="entry name" value="ACP-like"/>
    <property type="match status" value="1"/>
</dbReference>
<dbReference type="RefSeq" id="XP_003283491.1">
    <property type="nucleotide sequence ID" value="XM_003283443.1"/>
</dbReference>
<feature type="compositionally biased region" description="Low complexity" evidence="9">
    <location>
        <begin position="1342"/>
        <end position="1351"/>
    </location>
</feature>
<evidence type="ECO:0000313" key="14">
    <source>
        <dbReference type="Proteomes" id="UP000001064"/>
    </source>
</evidence>
<keyword evidence="4" id="KW-0808">Transferase</keyword>
<dbReference type="Gene3D" id="3.40.50.720">
    <property type="entry name" value="NAD(P)-binding Rossmann-like Domain"/>
    <property type="match status" value="2"/>
</dbReference>
<dbReference type="SUPFAM" id="SSF53335">
    <property type="entry name" value="S-adenosyl-L-methionine-dependent methyltransferases"/>
    <property type="match status" value="1"/>
</dbReference>
<evidence type="ECO:0000256" key="4">
    <source>
        <dbReference type="ARBA" id="ARBA00022679"/>
    </source>
</evidence>
<accession>F0Z7X8</accession>
<dbReference type="PANTHER" id="PTHR45681">
    <property type="entry name" value="POLYKETIDE SYNTHASE 44-RELATED"/>
    <property type="match status" value="1"/>
</dbReference>
<dbReference type="Pfam" id="PF08659">
    <property type="entry name" value="KR"/>
    <property type="match status" value="1"/>
</dbReference>
<dbReference type="InterPro" id="IPR014043">
    <property type="entry name" value="Acyl_transferase_dom"/>
</dbReference>
<dbReference type="GO" id="GO:0016491">
    <property type="term" value="F:oxidoreductase activity"/>
    <property type="evidence" value="ECO:0007669"/>
    <property type="project" value="InterPro"/>
</dbReference>
<dbReference type="InterPro" id="IPR020843">
    <property type="entry name" value="ER"/>
</dbReference>
<dbReference type="InterPro" id="IPR013968">
    <property type="entry name" value="PKS_KR"/>
</dbReference>
<organism evidence="13 14">
    <name type="scientific">Dictyostelium purpureum</name>
    <name type="common">Slime mold</name>
    <dbReference type="NCBI Taxonomy" id="5786"/>
    <lineage>
        <taxon>Eukaryota</taxon>
        <taxon>Amoebozoa</taxon>
        <taxon>Evosea</taxon>
        <taxon>Eumycetozoa</taxon>
        <taxon>Dictyostelia</taxon>
        <taxon>Dictyosteliales</taxon>
        <taxon>Dictyosteliaceae</taxon>
        <taxon>Dictyostelium</taxon>
    </lineage>
</organism>
<dbReference type="PROSITE" id="PS00012">
    <property type="entry name" value="PHOSPHOPANTETHEINE"/>
    <property type="match status" value="1"/>
</dbReference>
<dbReference type="InterPro" id="IPR009081">
    <property type="entry name" value="PP-bd_ACP"/>
</dbReference>
<dbReference type="eggNOG" id="KOG1202">
    <property type="taxonomic scope" value="Eukaryota"/>
</dbReference>
<dbReference type="VEuPathDB" id="AmoebaDB:DICPUDRAFT_147207"/>
<dbReference type="Pfam" id="PF23297">
    <property type="entry name" value="ACP_SdgA_C"/>
    <property type="match status" value="1"/>
</dbReference>
<evidence type="ECO:0000256" key="3">
    <source>
        <dbReference type="ARBA" id="ARBA00022553"/>
    </source>
</evidence>
<dbReference type="InterPro" id="IPR036736">
    <property type="entry name" value="ACP-like_sf"/>
</dbReference>
<dbReference type="OrthoDB" id="329835at2759"/>
<dbReference type="PROSITE" id="PS52019">
    <property type="entry name" value="PKS_MFAS_DH"/>
    <property type="match status" value="1"/>
</dbReference>
<dbReference type="SUPFAM" id="SSF50129">
    <property type="entry name" value="GroES-like"/>
    <property type="match status" value="1"/>
</dbReference>
<dbReference type="EMBL" id="GL870948">
    <property type="protein sequence ID" value="EGC39988.1"/>
    <property type="molecule type" value="Genomic_DNA"/>
</dbReference>
<evidence type="ECO:0000256" key="7">
    <source>
        <dbReference type="ARBA" id="ARBA00023315"/>
    </source>
</evidence>
<dbReference type="InterPro" id="IPR032821">
    <property type="entry name" value="PKS_assoc"/>
</dbReference>
<dbReference type="InterPro" id="IPR011032">
    <property type="entry name" value="GroES-like_sf"/>
</dbReference>
<dbReference type="FunFam" id="3.40.366.10:FF:000002">
    <property type="entry name" value="Probable polyketide synthase 2"/>
    <property type="match status" value="1"/>
</dbReference>
<evidence type="ECO:0000256" key="8">
    <source>
        <dbReference type="PROSITE-ProRule" id="PRU01363"/>
    </source>
</evidence>
<dbReference type="SUPFAM" id="SSF47336">
    <property type="entry name" value="ACP-like"/>
    <property type="match status" value="1"/>
</dbReference>
<feature type="domain" description="PKS/mFAS DH" evidence="12">
    <location>
        <begin position="906"/>
        <end position="1195"/>
    </location>
</feature>
<dbReference type="KEGG" id="dpp:DICPUDRAFT_147207"/>
<dbReference type="InterPro" id="IPR057326">
    <property type="entry name" value="KR_dom"/>
</dbReference>
<dbReference type="Gene3D" id="3.40.366.10">
    <property type="entry name" value="Malonyl-Coenzyme A Acyl Carrier Protein, domain 2"/>
    <property type="match status" value="1"/>
</dbReference>
<dbReference type="Gene3D" id="3.40.47.10">
    <property type="match status" value="1"/>
</dbReference>
<feature type="active site" description="Proton acceptor; for dehydratase activity" evidence="8">
    <location>
        <position position="947"/>
    </location>
</feature>
<dbReference type="GO" id="GO:0006633">
    <property type="term" value="P:fatty acid biosynthetic process"/>
    <property type="evidence" value="ECO:0000318"/>
    <property type="project" value="GO_Central"/>
</dbReference>
<dbReference type="InterPro" id="IPR050444">
    <property type="entry name" value="Polyketide_Synthase"/>
</dbReference>
<dbReference type="PROSITE" id="PS52004">
    <property type="entry name" value="KS3_2"/>
    <property type="match status" value="1"/>
</dbReference>
<protein>
    <submittedName>
        <fullName evidence="13">Uncharacterized protein</fullName>
    </submittedName>
</protein>
<keyword evidence="5" id="KW-0521">NADP</keyword>
<dbReference type="OMA" id="KNAYHSA"/>
<dbReference type="STRING" id="5786.F0Z7X8"/>
<dbReference type="SUPFAM" id="SSF52151">
    <property type="entry name" value="FabD/lysophospholipase-like"/>
    <property type="match status" value="1"/>
</dbReference>
<dbReference type="SUPFAM" id="SSF53901">
    <property type="entry name" value="Thiolase-like"/>
    <property type="match status" value="1"/>
</dbReference>
<dbReference type="InterPro" id="IPR036291">
    <property type="entry name" value="NAD(P)-bd_dom_sf"/>
</dbReference>
<keyword evidence="6" id="KW-0511">Multifunctional enzyme</keyword>